<dbReference type="InterPro" id="IPR012302">
    <property type="entry name" value="Malic_NAD-bd"/>
</dbReference>
<organism evidence="4 5">
    <name type="scientific">Characodon lateralis</name>
    <dbReference type="NCBI Taxonomy" id="208331"/>
    <lineage>
        <taxon>Eukaryota</taxon>
        <taxon>Metazoa</taxon>
        <taxon>Chordata</taxon>
        <taxon>Craniata</taxon>
        <taxon>Vertebrata</taxon>
        <taxon>Euteleostomi</taxon>
        <taxon>Actinopterygii</taxon>
        <taxon>Neopterygii</taxon>
        <taxon>Teleostei</taxon>
        <taxon>Neoteleostei</taxon>
        <taxon>Acanthomorphata</taxon>
        <taxon>Ovalentaria</taxon>
        <taxon>Atherinomorphae</taxon>
        <taxon>Cyprinodontiformes</taxon>
        <taxon>Goodeidae</taxon>
        <taxon>Characodon</taxon>
    </lineage>
</organism>
<proteinExistence type="predicted"/>
<evidence type="ECO:0000259" key="3">
    <source>
        <dbReference type="SMART" id="SM00919"/>
    </source>
</evidence>
<dbReference type="PANTHER" id="PTHR23406:SF17">
    <property type="entry name" value="NADP-DEPENDENT MALIC ENZYME"/>
    <property type="match status" value="1"/>
</dbReference>
<keyword evidence="2" id="KW-0560">Oxidoreductase</keyword>
<dbReference type="EMBL" id="JAHUTJ010025059">
    <property type="protein sequence ID" value="MED6273604.1"/>
    <property type="molecule type" value="Genomic_DNA"/>
</dbReference>
<evidence type="ECO:0000313" key="5">
    <source>
        <dbReference type="Proteomes" id="UP001352852"/>
    </source>
</evidence>
<dbReference type="InterPro" id="IPR036291">
    <property type="entry name" value="NAD(P)-bd_dom_sf"/>
</dbReference>
<sequence>HPQMKNLEDAVRDLKPTAIIGVAAVAGAFSEQIIRDMASFNQRPIIFALSNPTSKAECTAEQCYTFTEGRGIFASGSPFDAVTLPDGRTFYPGQGNNAYIFPGVGLGITACALRNITEDVFLTAAEVIHEWVYMCNRSCSFVFISQFISN</sequence>
<dbReference type="Pfam" id="PF03949">
    <property type="entry name" value="Malic_M"/>
    <property type="match status" value="1"/>
</dbReference>
<feature type="non-terminal residue" evidence="4">
    <location>
        <position position="1"/>
    </location>
</feature>
<dbReference type="Proteomes" id="UP001352852">
    <property type="component" value="Unassembled WGS sequence"/>
</dbReference>
<accession>A0ABU7DF00</accession>
<evidence type="ECO:0000313" key="4">
    <source>
        <dbReference type="EMBL" id="MED6273604.1"/>
    </source>
</evidence>
<comment type="caution">
    <text evidence="4">The sequence shown here is derived from an EMBL/GenBank/DDBJ whole genome shotgun (WGS) entry which is preliminary data.</text>
</comment>
<reference evidence="4 5" key="1">
    <citation type="submission" date="2021-06" db="EMBL/GenBank/DDBJ databases">
        <authorList>
            <person name="Palmer J.M."/>
        </authorList>
    </citation>
    <scope>NUCLEOTIDE SEQUENCE [LARGE SCALE GENOMIC DNA]</scope>
    <source>
        <strain evidence="4 5">CL_MEX2019</strain>
        <tissue evidence="4">Muscle</tissue>
    </source>
</reference>
<evidence type="ECO:0000256" key="2">
    <source>
        <dbReference type="ARBA" id="ARBA00023002"/>
    </source>
</evidence>
<protein>
    <submittedName>
        <fullName evidence="4">NADP-dependent malic enzyme</fullName>
    </submittedName>
</protein>
<name>A0ABU7DF00_9TELE</name>
<comment type="cofactor">
    <cofactor evidence="1">
        <name>Mg(2+)</name>
        <dbReference type="ChEBI" id="CHEBI:18420"/>
    </cofactor>
</comment>
<feature type="domain" description="Malic enzyme NAD-binding" evidence="3">
    <location>
        <begin position="1"/>
        <end position="144"/>
    </location>
</feature>
<dbReference type="PANTHER" id="PTHR23406">
    <property type="entry name" value="MALIC ENZYME-RELATED"/>
    <property type="match status" value="1"/>
</dbReference>
<gene>
    <name evidence="4" type="primary">ME1</name>
    <name evidence="4" type="ORF">CHARACLAT_008137</name>
</gene>
<evidence type="ECO:0000256" key="1">
    <source>
        <dbReference type="ARBA" id="ARBA00001946"/>
    </source>
</evidence>
<dbReference type="SUPFAM" id="SSF51735">
    <property type="entry name" value="NAD(P)-binding Rossmann-fold domains"/>
    <property type="match status" value="1"/>
</dbReference>
<keyword evidence="5" id="KW-1185">Reference proteome</keyword>
<dbReference type="SMART" id="SM00919">
    <property type="entry name" value="Malic_M"/>
    <property type="match status" value="1"/>
</dbReference>
<dbReference type="Gene3D" id="3.40.50.720">
    <property type="entry name" value="NAD(P)-binding Rossmann-like Domain"/>
    <property type="match status" value="1"/>
</dbReference>